<dbReference type="InterPro" id="IPR008854">
    <property type="entry name" value="TPMT"/>
</dbReference>
<evidence type="ECO:0000256" key="2">
    <source>
        <dbReference type="ARBA" id="ARBA00022679"/>
    </source>
</evidence>
<dbReference type="PANTHER" id="PTHR10259">
    <property type="entry name" value="THIOPURINE S-METHYLTRANSFERASE"/>
    <property type="match status" value="1"/>
</dbReference>
<dbReference type="OrthoDB" id="276151at2759"/>
<keyword evidence="3" id="KW-0949">S-adenosyl-L-methionine</keyword>
<gene>
    <name evidence="4" type="ORF">CTOB1V02_LOCUS16297</name>
</gene>
<evidence type="ECO:0000256" key="3">
    <source>
        <dbReference type="ARBA" id="ARBA00022691"/>
    </source>
</evidence>
<keyword evidence="2" id="KW-0808">Transferase</keyword>
<dbReference type="EMBL" id="OB702279">
    <property type="protein sequence ID" value="CAD7238482.1"/>
    <property type="molecule type" value="Genomic_DNA"/>
</dbReference>
<proteinExistence type="predicted"/>
<accession>A0A7R8ZXW1</accession>
<dbReference type="SUPFAM" id="SSF53335">
    <property type="entry name" value="S-adenosyl-L-methionine-dependent methyltransferases"/>
    <property type="match status" value="1"/>
</dbReference>
<organism evidence="4">
    <name type="scientific">Cyprideis torosa</name>
    <dbReference type="NCBI Taxonomy" id="163714"/>
    <lineage>
        <taxon>Eukaryota</taxon>
        <taxon>Metazoa</taxon>
        <taxon>Ecdysozoa</taxon>
        <taxon>Arthropoda</taxon>
        <taxon>Crustacea</taxon>
        <taxon>Oligostraca</taxon>
        <taxon>Ostracoda</taxon>
        <taxon>Podocopa</taxon>
        <taxon>Podocopida</taxon>
        <taxon>Cytherocopina</taxon>
        <taxon>Cytheroidea</taxon>
        <taxon>Cytherideidae</taxon>
        <taxon>Cyprideis</taxon>
    </lineage>
</organism>
<dbReference type="GO" id="GO:0008119">
    <property type="term" value="F:thiopurine S-methyltransferase activity"/>
    <property type="evidence" value="ECO:0007669"/>
    <property type="project" value="TreeGrafter"/>
</dbReference>
<dbReference type="InterPro" id="IPR029063">
    <property type="entry name" value="SAM-dependent_MTases_sf"/>
</dbReference>
<dbReference type="PROSITE" id="PS51585">
    <property type="entry name" value="SAM_MT_TPMT"/>
    <property type="match status" value="1"/>
</dbReference>
<dbReference type="GO" id="GO:0032259">
    <property type="term" value="P:methylation"/>
    <property type="evidence" value="ECO:0007669"/>
    <property type="project" value="UniProtKB-KW"/>
</dbReference>
<keyword evidence="1" id="KW-0489">Methyltransferase</keyword>
<dbReference type="Pfam" id="PF05724">
    <property type="entry name" value="TPMT"/>
    <property type="match status" value="1"/>
</dbReference>
<dbReference type="AlphaFoldDB" id="A0A7R8ZXW1"/>
<dbReference type="Gene3D" id="3.40.50.150">
    <property type="entry name" value="Vaccinia Virus protein VP39"/>
    <property type="match status" value="1"/>
</dbReference>
<reference evidence="4" key="1">
    <citation type="submission" date="2020-11" db="EMBL/GenBank/DDBJ databases">
        <authorList>
            <person name="Tran Van P."/>
        </authorList>
    </citation>
    <scope>NUCLEOTIDE SEQUENCE</scope>
</reference>
<evidence type="ECO:0000313" key="4">
    <source>
        <dbReference type="EMBL" id="CAD7238482.1"/>
    </source>
</evidence>
<name>A0A7R8ZXW1_9CRUS</name>
<evidence type="ECO:0000256" key="1">
    <source>
        <dbReference type="ARBA" id="ARBA00022603"/>
    </source>
</evidence>
<protein>
    <submittedName>
        <fullName evidence="4">Uncharacterized protein</fullName>
    </submittedName>
</protein>
<sequence>ARDYKVIGIELSPVAAEQFFAENALIPTVSKQGEFAVWDCDGITILVGDFFHLTPSDLGKIDAVYDRASLIALPPEMRPDYVKHIHSLLDDGTQTLLVTMEYDQSQMNGPPFSVHEEEVRALYATSEQIDTLLTLDILPESPELERRGITSLIEKVYQLTL</sequence>
<dbReference type="PANTHER" id="PTHR10259:SF11">
    <property type="entry name" value="THIOPURINE S-METHYLTRANSFERASE"/>
    <property type="match status" value="1"/>
</dbReference>
<feature type="non-terminal residue" evidence="4">
    <location>
        <position position="1"/>
    </location>
</feature>